<dbReference type="EMBL" id="NPDZ01000002">
    <property type="protein sequence ID" value="PJZ74244.1"/>
    <property type="molecule type" value="Genomic_DNA"/>
</dbReference>
<organism evidence="6 8">
    <name type="scientific">Leptospira perolatii</name>
    <dbReference type="NCBI Taxonomy" id="2023191"/>
    <lineage>
        <taxon>Bacteria</taxon>
        <taxon>Pseudomonadati</taxon>
        <taxon>Spirochaetota</taxon>
        <taxon>Spirochaetia</taxon>
        <taxon>Leptospirales</taxon>
        <taxon>Leptospiraceae</taxon>
        <taxon>Leptospira</taxon>
    </lineage>
</organism>
<evidence type="ECO:0000313" key="5">
    <source>
        <dbReference type="EMBL" id="PJZ70408.1"/>
    </source>
</evidence>
<reference evidence="7 8" key="1">
    <citation type="submission" date="2017-07" db="EMBL/GenBank/DDBJ databases">
        <title>Leptospira spp. isolated from tropical soils.</title>
        <authorList>
            <person name="Thibeaux R."/>
            <person name="Iraola G."/>
            <person name="Ferres I."/>
            <person name="Bierque E."/>
            <person name="Girault D."/>
            <person name="Soupe-Gilbert M.-E."/>
            <person name="Picardeau M."/>
            <person name="Goarant C."/>
        </authorList>
    </citation>
    <scope>NUCLEOTIDE SEQUENCE [LARGE SCALE GENOMIC DNA]</scope>
    <source>
        <strain evidence="6 8">FH1-B-B1</strain>
        <strain evidence="5 7">FH1-B-C1</strain>
    </source>
</reference>
<dbReference type="CDD" id="cd06530">
    <property type="entry name" value="S26_SPase_I"/>
    <property type="match status" value="1"/>
</dbReference>
<evidence type="ECO:0000313" key="6">
    <source>
        <dbReference type="EMBL" id="PJZ74244.1"/>
    </source>
</evidence>
<dbReference type="SUPFAM" id="SSF51306">
    <property type="entry name" value="LexA/Signal peptidase"/>
    <property type="match status" value="1"/>
</dbReference>
<dbReference type="GO" id="GO:0004252">
    <property type="term" value="F:serine-type endopeptidase activity"/>
    <property type="evidence" value="ECO:0007669"/>
    <property type="project" value="InterPro"/>
</dbReference>
<evidence type="ECO:0000313" key="8">
    <source>
        <dbReference type="Proteomes" id="UP000231990"/>
    </source>
</evidence>
<comment type="similarity">
    <text evidence="1 3">Belongs to the peptidase S26 family.</text>
</comment>
<dbReference type="EC" id="3.4.21.89" evidence="3"/>
<dbReference type="InterPro" id="IPR019533">
    <property type="entry name" value="Peptidase_S26"/>
</dbReference>
<sequence length="343" mass="39387">MKKDTIAIILNFFLYPIGYYYLKAEVRFWIFFVVALISSTVAAILNYLCFSFADARVALGVLVLFGLSLRSVIAVDTLLLSHRKFIPSSRAYFRWPHVLWFGPLAIFLFSVLSVPIEKVQNHFSTAKFILSSSMEPNFLINDYIFLTQIQDTIRRGDVVSFEYVENGRTKAWISRVVAIPGDTVEVKEGEIRKDGVTITEVTVNGKALEHNLSSNISWHIDTCPQNTICSELEFQEENAGRKYQILETNKIFFPILPRIKLGPDEYYLLGDNRDNSRDSRFIGTVNRKDINGRYLYTYFSESCPPTKMGDPCEVSRSPACLWNNRSYFLQCKIRTERIGIVVQ</sequence>
<name>A0A2M9ZQC3_9LEPT</name>
<keyword evidence="7" id="KW-1185">Reference proteome</keyword>
<keyword evidence="3" id="KW-0645">Protease</keyword>
<keyword evidence="3" id="KW-1133">Transmembrane helix</keyword>
<keyword evidence="3" id="KW-0378">Hydrolase</keyword>
<dbReference type="NCBIfam" id="TIGR02227">
    <property type="entry name" value="sigpep_I_bact"/>
    <property type="match status" value="1"/>
</dbReference>
<dbReference type="GO" id="GO:0009003">
    <property type="term" value="F:signal peptidase activity"/>
    <property type="evidence" value="ECO:0007669"/>
    <property type="project" value="UniProtKB-EC"/>
</dbReference>
<protein>
    <recommendedName>
        <fullName evidence="2 3">Signal peptidase I</fullName>
        <ecNumber evidence="3">3.4.21.89</ecNumber>
    </recommendedName>
</protein>
<dbReference type="OrthoDB" id="9802919at2"/>
<evidence type="ECO:0000256" key="1">
    <source>
        <dbReference type="ARBA" id="ARBA00009370"/>
    </source>
</evidence>
<feature type="transmembrane region" description="Helical" evidence="3">
    <location>
        <begin position="29"/>
        <end position="53"/>
    </location>
</feature>
<dbReference type="Gene3D" id="2.10.109.10">
    <property type="entry name" value="Umud Fragment, subunit A"/>
    <property type="match status" value="1"/>
</dbReference>
<feature type="domain" description="Peptidase S26" evidence="4">
    <location>
        <begin position="127"/>
        <end position="297"/>
    </location>
</feature>
<accession>A0A2M9ZQC3</accession>
<gene>
    <name evidence="6" type="primary">lepB</name>
    <name evidence="5" type="ORF">CH360_05285</name>
    <name evidence="6" type="ORF">CH373_04865</name>
</gene>
<proteinExistence type="inferred from homology"/>
<dbReference type="Pfam" id="PF10502">
    <property type="entry name" value="Peptidase_S26"/>
    <property type="match status" value="1"/>
</dbReference>
<dbReference type="AlphaFoldDB" id="A0A2M9ZQC3"/>
<keyword evidence="3" id="KW-0812">Transmembrane</keyword>
<comment type="caution">
    <text evidence="6">The sequence shown here is derived from an EMBL/GenBank/DDBJ whole genome shotgun (WGS) entry which is preliminary data.</text>
</comment>
<dbReference type="InterPro" id="IPR000223">
    <property type="entry name" value="Pept_S26A_signal_pept_1"/>
</dbReference>
<dbReference type="PRINTS" id="PR00727">
    <property type="entry name" value="LEADERPTASE"/>
</dbReference>
<feature type="transmembrane region" description="Helical" evidence="3">
    <location>
        <begin position="59"/>
        <end position="80"/>
    </location>
</feature>
<dbReference type="GO" id="GO:0006465">
    <property type="term" value="P:signal peptide processing"/>
    <property type="evidence" value="ECO:0007669"/>
    <property type="project" value="InterPro"/>
</dbReference>
<comment type="catalytic activity">
    <reaction evidence="3">
        <text>Cleavage of hydrophobic, N-terminal signal or leader sequences from secreted and periplasmic proteins.</text>
        <dbReference type="EC" id="3.4.21.89"/>
    </reaction>
</comment>
<evidence type="ECO:0000256" key="2">
    <source>
        <dbReference type="ARBA" id="ARBA00019232"/>
    </source>
</evidence>
<dbReference type="InterPro" id="IPR036286">
    <property type="entry name" value="LexA/Signal_pep-like_sf"/>
</dbReference>
<feature type="transmembrane region" description="Helical" evidence="3">
    <location>
        <begin position="92"/>
        <end position="112"/>
    </location>
</feature>
<dbReference type="PANTHER" id="PTHR43390:SF1">
    <property type="entry name" value="CHLOROPLAST PROCESSING PEPTIDASE"/>
    <property type="match status" value="1"/>
</dbReference>
<dbReference type="EMBL" id="NPDY01000003">
    <property type="protein sequence ID" value="PJZ70408.1"/>
    <property type="molecule type" value="Genomic_DNA"/>
</dbReference>
<feature type="transmembrane region" description="Helical" evidence="3">
    <location>
        <begin position="6"/>
        <end position="22"/>
    </location>
</feature>
<comment type="caution">
    <text evidence="3">Lacks conserved residue(s) required for the propagation of feature annotation.</text>
</comment>
<dbReference type="GO" id="GO:0016020">
    <property type="term" value="C:membrane"/>
    <property type="evidence" value="ECO:0007669"/>
    <property type="project" value="UniProtKB-SubCell"/>
</dbReference>
<evidence type="ECO:0000256" key="3">
    <source>
        <dbReference type="RuleBase" id="RU362042"/>
    </source>
</evidence>
<comment type="subcellular location">
    <subcellularLocation>
        <location evidence="3">Membrane</location>
        <topology evidence="3">Single-pass type II membrane protein</topology>
    </subcellularLocation>
</comment>
<dbReference type="RefSeq" id="WP_100712977.1">
    <property type="nucleotide sequence ID" value="NZ_NPDY01000003.1"/>
</dbReference>
<evidence type="ECO:0000313" key="7">
    <source>
        <dbReference type="Proteomes" id="UP000231962"/>
    </source>
</evidence>
<dbReference type="Proteomes" id="UP000231990">
    <property type="component" value="Unassembled WGS sequence"/>
</dbReference>
<keyword evidence="3" id="KW-0472">Membrane</keyword>
<dbReference type="Proteomes" id="UP000231962">
    <property type="component" value="Unassembled WGS sequence"/>
</dbReference>
<dbReference type="PANTHER" id="PTHR43390">
    <property type="entry name" value="SIGNAL PEPTIDASE I"/>
    <property type="match status" value="1"/>
</dbReference>
<evidence type="ECO:0000259" key="4">
    <source>
        <dbReference type="Pfam" id="PF10502"/>
    </source>
</evidence>